<dbReference type="AlphaFoldDB" id="A0A919RS78"/>
<keyword evidence="2" id="KW-1185">Reference proteome</keyword>
<comment type="caution">
    <text evidence="1">The sequence shown here is derived from an EMBL/GenBank/DDBJ whole genome shotgun (WGS) entry which is preliminary data.</text>
</comment>
<dbReference type="EMBL" id="BOOW01000064">
    <property type="protein sequence ID" value="GII97586.1"/>
    <property type="molecule type" value="Genomic_DNA"/>
</dbReference>
<gene>
    <name evidence="1" type="ORF">Ssi02_78170</name>
</gene>
<reference evidence="1" key="1">
    <citation type="submission" date="2021-01" db="EMBL/GenBank/DDBJ databases">
        <title>Whole genome shotgun sequence of Sinosporangium siamense NBRC 109515.</title>
        <authorList>
            <person name="Komaki H."/>
            <person name="Tamura T."/>
        </authorList>
    </citation>
    <scope>NUCLEOTIDE SEQUENCE</scope>
    <source>
        <strain evidence="1">NBRC 109515</strain>
    </source>
</reference>
<protein>
    <submittedName>
        <fullName evidence="1">Uncharacterized protein</fullName>
    </submittedName>
</protein>
<proteinExistence type="predicted"/>
<organism evidence="1 2">
    <name type="scientific">Sinosporangium siamense</name>
    <dbReference type="NCBI Taxonomy" id="1367973"/>
    <lineage>
        <taxon>Bacteria</taxon>
        <taxon>Bacillati</taxon>
        <taxon>Actinomycetota</taxon>
        <taxon>Actinomycetes</taxon>
        <taxon>Streptosporangiales</taxon>
        <taxon>Streptosporangiaceae</taxon>
        <taxon>Sinosporangium</taxon>
    </lineage>
</organism>
<evidence type="ECO:0000313" key="2">
    <source>
        <dbReference type="Proteomes" id="UP000606172"/>
    </source>
</evidence>
<sequence length="45" mass="4613">MPELSIGLSYPASPFPSDDLVCFDSVLIAGPGYYDPPPGTAGAAR</sequence>
<name>A0A919RS78_9ACTN</name>
<evidence type="ECO:0000313" key="1">
    <source>
        <dbReference type="EMBL" id="GII97586.1"/>
    </source>
</evidence>
<accession>A0A919RS78</accession>
<dbReference type="Proteomes" id="UP000606172">
    <property type="component" value="Unassembled WGS sequence"/>
</dbReference>
<dbReference type="RefSeq" id="WP_204034223.1">
    <property type="nucleotide sequence ID" value="NZ_BOOW01000064.1"/>
</dbReference>